<reference evidence="1 2" key="1">
    <citation type="submission" date="2017-01" db="EMBL/GenBank/DDBJ databases">
        <authorList>
            <person name="Varghese N."/>
            <person name="Submissions S."/>
        </authorList>
    </citation>
    <scope>NUCLEOTIDE SEQUENCE [LARGE SCALE GENOMIC DNA]</scope>
    <source>
        <strain evidence="1 2">DSM 2061</strain>
    </source>
</reference>
<comment type="caution">
    <text evidence="1">The sequence shown here is derived from an EMBL/GenBank/DDBJ whole genome shotgun (WGS) entry which is preliminary data.</text>
</comment>
<sequence>MAERCICKLAVADDVLLIAHKAKLEEDHRVYALLAAVPVIAFGKAVKEPEFQNLL</sequence>
<dbReference type="EMBL" id="FTOB01000002">
    <property type="protein sequence ID" value="SIS46753.1"/>
    <property type="molecule type" value="Genomic_DNA"/>
</dbReference>
<dbReference type="Proteomes" id="UP000185728">
    <property type="component" value="Unassembled WGS sequence"/>
</dbReference>
<proteinExistence type="predicted"/>
<keyword evidence="2" id="KW-1185">Reference proteome</keyword>
<evidence type="ECO:0000313" key="1">
    <source>
        <dbReference type="EMBL" id="SIS46753.1"/>
    </source>
</evidence>
<name>A0ABY1KL97_9FLAO</name>
<accession>A0ABY1KL97</accession>
<evidence type="ECO:0000313" key="2">
    <source>
        <dbReference type="Proteomes" id="UP000185728"/>
    </source>
</evidence>
<protein>
    <submittedName>
        <fullName evidence="1">Uncharacterized protein</fullName>
    </submittedName>
</protein>
<gene>
    <name evidence="1" type="ORF">SAMN05421766_10250</name>
</gene>
<organism evidence="1 2">
    <name type="scientific">Zobellia uliginosa</name>
    <dbReference type="NCBI Taxonomy" id="143224"/>
    <lineage>
        <taxon>Bacteria</taxon>
        <taxon>Pseudomonadati</taxon>
        <taxon>Bacteroidota</taxon>
        <taxon>Flavobacteriia</taxon>
        <taxon>Flavobacteriales</taxon>
        <taxon>Flavobacteriaceae</taxon>
        <taxon>Zobellia</taxon>
    </lineage>
</organism>